<dbReference type="AlphaFoldDB" id="A0A9N9DU24"/>
<evidence type="ECO:0000256" key="1">
    <source>
        <dbReference type="ARBA" id="ARBA00004240"/>
    </source>
</evidence>
<name>A0A9N9DU24_9GLOM</name>
<protein>
    <recommendedName>
        <fullName evidence="4">Signal recognition particle subunit SRP72</fullName>
    </recommendedName>
</protein>
<comment type="subcellular location">
    <subcellularLocation>
        <location evidence="2">Cytoplasm</location>
    </subcellularLocation>
    <subcellularLocation>
        <location evidence="1">Endoplasmic reticulum</location>
    </subcellularLocation>
</comment>
<dbReference type="InterPro" id="IPR026270">
    <property type="entry name" value="SRP72"/>
</dbReference>
<evidence type="ECO:0000256" key="7">
    <source>
        <dbReference type="ARBA" id="ARBA00023135"/>
    </source>
</evidence>
<dbReference type="InterPro" id="IPR013699">
    <property type="entry name" value="Signal_recog_part_SRP72_RNA-bd"/>
</dbReference>
<evidence type="ECO:0000313" key="11">
    <source>
        <dbReference type="EMBL" id="CAG8651041.1"/>
    </source>
</evidence>
<dbReference type="GO" id="GO:0043022">
    <property type="term" value="F:ribosome binding"/>
    <property type="evidence" value="ECO:0007669"/>
    <property type="project" value="TreeGrafter"/>
</dbReference>
<dbReference type="PANTHER" id="PTHR14094:SF9">
    <property type="entry name" value="SIGNAL RECOGNITION PARTICLE SUBUNIT SRP72"/>
    <property type="match status" value="1"/>
</dbReference>
<evidence type="ECO:0000256" key="5">
    <source>
        <dbReference type="ARBA" id="ARBA00022490"/>
    </source>
</evidence>
<feature type="region of interest" description="Disordered" evidence="9">
    <location>
        <begin position="145"/>
        <end position="165"/>
    </location>
</feature>
<dbReference type="Gene3D" id="1.25.40.10">
    <property type="entry name" value="Tetratricopeptide repeat domain"/>
    <property type="match status" value="1"/>
</dbReference>
<dbReference type="GO" id="GO:0005786">
    <property type="term" value="C:signal recognition particle, endoplasmic reticulum targeting"/>
    <property type="evidence" value="ECO:0007669"/>
    <property type="project" value="UniProtKB-KW"/>
</dbReference>
<dbReference type="GO" id="GO:0006614">
    <property type="term" value="P:SRP-dependent cotranslational protein targeting to membrane"/>
    <property type="evidence" value="ECO:0007669"/>
    <property type="project" value="InterPro"/>
</dbReference>
<keyword evidence="8" id="KW-0687">Ribonucleoprotein</keyword>
<comment type="similarity">
    <text evidence="3">Belongs to the SRP72 family.</text>
</comment>
<keyword evidence="6" id="KW-0256">Endoplasmic reticulum</keyword>
<dbReference type="GO" id="GO:0008312">
    <property type="term" value="F:7S RNA binding"/>
    <property type="evidence" value="ECO:0007669"/>
    <property type="project" value="InterPro"/>
</dbReference>
<dbReference type="Proteomes" id="UP000789396">
    <property type="component" value="Unassembled WGS sequence"/>
</dbReference>
<accession>A0A9N9DU24</accession>
<proteinExistence type="inferred from homology"/>
<dbReference type="GO" id="GO:0005783">
    <property type="term" value="C:endoplasmic reticulum"/>
    <property type="evidence" value="ECO:0007669"/>
    <property type="project" value="UniProtKB-SubCell"/>
</dbReference>
<dbReference type="Pfam" id="PF08492">
    <property type="entry name" value="SRP72"/>
    <property type="match status" value="1"/>
</dbReference>
<feature type="non-terminal residue" evidence="11">
    <location>
        <position position="217"/>
    </location>
</feature>
<dbReference type="EMBL" id="CAJVPZ010013689">
    <property type="protein sequence ID" value="CAG8651041.1"/>
    <property type="molecule type" value="Genomic_DNA"/>
</dbReference>
<evidence type="ECO:0000256" key="3">
    <source>
        <dbReference type="ARBA" id="ARBA00007676"/>
    </source>
</evidence>
<evidence type="ECO:0000256" key="8">
    <source>
        <dbReference type="ARBA" id="ARBA00023274"/>
    </source>
</evidence>
<dbReference type="OrthoDB" id="5421607at2759"/>
<gene>
    <name evidence="11" type="ORF">RFULGI_LOCUS8458</name>
</gene>
<evidence type="ECO:0000256" key="2">
    <source>
        <dbReference type="ARBA" id="ARBA00004496"/>
    </source>
</evidence>
<feature type="domain" description="Signal recognition particle SRP72 subunit RNA-binding" evidence="10">
    <location>
        <begin position="138"/>
        <end position="158"/>
    </location>
</feature>
<keyword evidence="12" id="KW-1185">Reference proteome</keyword>
<evidence type="ECO:0000256" key="4">
    <source>
        <dbReference type="ARBA" id="ARBA00018350"/>
    </source>
</evidence>
<evidence type="ECO:0000313" key="12">
    <source>
        <dbReference type="Proteomes" id="UP000789396"/>
    </source>
</evidence>
<feature type="compositionally biased region" description="Basic and acidic residues" evidence="9">
    <location>
        <begin position="145"/>
        <end position="156"/>
    </location>
</feature>
<keyword evidence="5" id="KW-0963">Cytoplasm</keyword>
<sequence length="217" mass="23835">ALETFENYLSSIKDAEKYRPGYVGLLVWLYEKVGKPENSVRALDQASTFWKSGVMVLNLINNHKELKSAFKLKTSRYREAAQDYEQLVKDDPLDIQALAGLVASYSQYDVNLAEKYESSLPDIIASMEIDVESLEKVVPGVKKNPERWLPKRDRSYNKKLRSKGKQQLMKGSQGVAVAGGGIGGTGSANIAGKRFVAASQPEQPAPAPTQKPKSGGT</sequence>
<evidence type="ECO:0000256" key="6">
    <source>
        <dbReference type="ARBA" id="ARBA00022824"/>
    </source>
</evidence>
<evidence type="ECO:0000259" key="10">
    <source>
        <dbReference type="Pfam" id="PF08492"/>
    </source>
</evidence>
<reference evidence="11" key="1">
    <citation type="submission" date="2021-06" db="EMBL/GenBank/DDBJ databases">
        <authorList>
            <person name="Kallberg Y."/>
            <person name="Tangrot J."/>
            <person name="Rosling A."/>
        </authorList>
    </citation>
    <scope>NUCLEOTIDE SEQUENCE</scope>
    <source>
        <strain evidence="11">IN212</strain>
    </source>
</reference>
<comment type="caution">
    <text evidence="11">The sequence shown here is derived from an EMBL/GenBank/DDBJ whole genome shotgun (WGS) entry which is preliminary data.</text>
</comment>
<dbReference type="InterPro" id="IPR011990">
    <property type="entry name" value="TPR-like_helical_dom_sf"/>
</dbReference>
<organism evidence="11 12">
    <name type="scientific">Racocetra fulgida</name>
    <dbReference type="NCBI Taxonomy" id="60492"/>
    <lineage>
        <taxon>Eukaryota</taxon>
        <taxon>Fungi</taxon>
        <taxon>Fungi incertae sedis</taxon>
        <taxon>Mucoromycota</taxon>
        <taxon>Glomeromycotina</taxon>
        <taxon>Glomeromycetes</taxon>
        <taxon>Diversisporales</taxon>
        <taxon>Gigasporaceae</taxon>
        <taxon>Racocetra</taxon>
    </lineage>
</organism>
<dbReference type="PANTHER" id="PTHR14094">
    <property type="entry name" value="SIGNAL RECOGNITION PARTICLE 72"/>
    <property type="match status" value="1"/>
</dbReference>
<keyword evidence="7" id="KW-0733">Signal recognition particle</keyword>
<evidence type="ECO:0000256" key="9">
    <source>
        <dbReference type="SAM" id="MobiDB-lite"/>
    </source>
</evidence>
<feature type="region of interest" description="Disordered" evidence="9">
    <location>
        <begin position="196"/>
        <end position="217"/>
    </location>
</feature>